<dbReference type="PROSITE" id="PS51257">
    <property type="entry name" value="PROKAR_LIPOPROTEIN"/>
    <property type="match status" value="1"/>
</dbReference>
<dbReference type="EMBL" id="AFRT01001521">
    <property type="protein sequence ID" value="ELU40061.1"/>
    <property type="molecule type" value="Genomic_DNA"/>
</dbReference>
<proteinExistence type="predicted"/>
<gene>
    <name evidence="2" type="ORF">AG1IA_05894</name>
</gene>
<reference evidence="2 3" key="1">
    <citation type="journal article" date="2013" name="Nat. Commun.">
        <title>The evolution and pathogenic mechanisms of the rice sheath blight pathogen.</title>
        <authorList>
            <person name="Zheng A."/>
            <person name="Lin R."/>
            <person name="Xu L."/>
            <person name="Qin P."/>
            <person name="Tang C."/>
            <person name="Ai P."/>
            <person name="Zhang D."/>
            <person name="Liu Y."/>
            <person name="Sun Z."/>
            <person name="Feng H."/>
            <person name="Wang Y."/>
            <person name="Chen Y."/>
            <person name="Liang X."/>
            <person name="Fu R."/>
            <person name="Li Q."/>
            <person name="Zhang J."/>
            <person name="Yu X."/>
            <person name="Xie Z."/>
            <person name="Ding L."/>
            <person name="Guan P."/>
            <person name="Tang J."/>
            <person name="Liang Y."/>
            <person name="Wang S."/>
            <person name="Deng Q."/>
            <person name="Li S."/>
            <person name="Zhu J."/>
            <person name="Wang L."/>
            <person name="Liu H."/>
            <person name="Li P."/>
        </authorList>
    </citation>
    <scope>NUCLEOTIDE SEQUENCE [LARGE SCALE GENOMIC DNA]</scope>
    <source>
        <strain evidence="3">AG-1 IA</strain>
    </source>
</reference>
<protein>
    <submittedName>
        <fullName evidence="2">Uncharacterized protein</fullName>
    </submittedName>
</protein>
<dbReference type="HOGENOM" id="CLU_523964_0_0_1"/>
<comment type="caution">
    <text evidence="2">The sequence shown here is derived from an EMBL/GenBank/DDBJ whole genome shotgun (WGS) entry which is preliminary data.</text>
</comment>
<evidence type="ECO:0000313" key="3">
    <source>
        <dbReference type="Proteomes" id="UP000011668"/>
    </source>
</evidence>
<feature type="compositionally biased region" description="Polar residues" evidence="1">
    <location>
        <begin position="86"/>
        <end position="99"/>
    </location>
</feature>
<evidence type="ECO:0000313" key="2">
    <source>
        <dbReference type="EMBL" id="ELU40061.1"/>
    </source>
</evidence>
<dbReference type="STRING" id="983506.L8WPH6"/>
<organism evidence="2 3">
    <name type="scientific">Thanatephorus cucumeris (strain AG1-IA)</name>
    <name type="common">Rice sheath blight fungus</name>
    <name type="synonym">Rhizoctonia solani</name>
    <dbReference type="NCBI Taxonomy" id="983506"/>
    <lineage>
        <taxon>Eukaryota</taxon>
        <taxon>Fungi</taxon>
        <taxon>Dikarya</taxon>
        <taxon>Basidiomycota</taxon>
        <taxon>Agaricomycotina</taxon>
        <taxon>Agaricomycetes</taxon>
        <taxon>Cantharellales</taxon>
        <taxon>Ceratobasidiaceae</taxon>
        <taxon>Rhizoctonia</taxon>
        <taxon>Rhizoctonia solani AG-1</taxon>
    </lineage>
</organism>
<feature type="compositionally biased region" description="Polar residues" evidence="1">
    <location>
        <begin position="1"/>
        <end position="16"/>
    </location>
</feature>
<dbReference type="OrthoDB" id="1431247at2759"/>
<sequence>MSSTRPPLTRNSTSPGSLYGCRDRALSSPDDYTCASGSHTRAYGSVDGVSACASPKPQSRYPTPPHTTSPPHSNASTPDSSDENIPHSTASHQTSSPSASYFPHMVSRSSNPSNPDGPIVSIRGSRSPTEDQRAQPDIQVSPSAYSLVAHIGRGFHPECITISAKKGNALVIVADRWDMEKDCKFSGPLKEASPCNSAGVEHALTYAILPQVDTNGSGDSIGMLTCPRSMPTMTRTAFCLTFAFYFFVPQLTVSHHPRPDSQQLQFLFNPLSVSFVLTPLGVICTCITVCSTFKHINALTSASWHFRDRHIPVTWRNCHTDRWSTKSGIASPKARHARLTSSQRLTPRTPGSTVKRIYPSASRPTGAYGLGRTRPCSAWKGPVWTMCTACMRVPPPPSPLQLLVKYACMHLGGFAKLSSLNTPNVHSETKHSFNLMVPLTHGRDDRPSARGSPPAGWMALLTKLYSHKGEGGVRIPTLCSSQNATPGGVLARNTIQTLMGMHRMTLRRGLSLRADTGCYT</sequence>
<keyword evidence="3" id="KW-1185">Reference proteome</keyword>
<feature type="region of interest" description="Disordered" evidence="1">
    <location>
        <begin position="1"/>
        <end position="136"/>
    </location>
</feature>
<name>L8WPH6_THACA</name>
<dbReference type="AlphaFoldDB" id="L8WPH6"/>
<feature type="compositionally biased region" description="Low complexity" evidence="1">
    <location>
        <begin position="69"/>
        <end position="78"/>
    </location>
</feature>
<dbReference type="Proteomes" id="UP000011668">
    <property type="component" value="Unassembled WGS sequence"/>
</dbReference>
<evidence type="ECO:0000256" key="1">
    <source>
        <dbReference type="SAM" id="MobiDB-lite"/>
    </source>
</evidence>
<accession>L8WPH6</accession>